<dbReference type="InterPro" id="IPR050230">
    <property type="entry name" value="CALM/Myosin/TropC-like"/>
</dbReference>
<dbReference type="FunFam" id="1.10.238.10:FF:000178">
    <property type="entry name" value="Calmodulin-2 A"/>
    <property type="match status" value="1"/>
</dbReference>
<organism evidence="8 9">
    <name type="scientific">Symbiodinium natans</name>
    <dbReference type="NCBI Taxonomy" id="878477"/>
    <lineage>
        <taxon>Eukaryota</taxon>
        <taxon>Sar</taxon>
        <taxon>Alveolata</taxon>
        <taxon>Dinophyceae</taxon>
        <taxon>Suessiales</taxon>
        <taxon>Symbiodiniaceae</taxon>
        <taxon>Symbiodinium</taxon>
    </lineage>
</organism>
<dbReference type="InterPro" id="IPR018247">
    <property type="entry name" value="EF_Hand_1_Ca_BS"/>
</dbReference>
<evidence type="ECO:0000259" key="7">
    <source>
        <dbReference type="PROSITE" id="PS50222"/>
    </source>
</evidence>
<keyword evidence="6" id="KW-0007">Acetylation</keyword>
<gene>
    <name evidence="8" type="primary">CAM1</name>
    <name evidence="8" type="ORF">SNAT2548_LOCUS10842</name>
</gene>
<comment type="caution">
    <text evidence="8">The sequence shown here is derived from an EMBL/GenBank/DDBJ whole genome shotgun (WGS) entry which is preliminary data.</text>
</comment>
<dbReference type="AlphaFoldDB" id="A0A812L6F9"/>
<dbReference type="EMBL" id="CAJNDS010000924">
    <property type="protein sequence ID" value="CAE7240974.1"/>
    <property type="molecule type" value="Genomic_DNA"/>
</dbReference>
<dbReference type="PROSITE" id="PS00018">
    <property type="entry name" value="EF_HAND_1"/>
    <property type="match status" value="2"/>
</dbReference>
<keyword evidence="5" id="KW-0106">Calcium</keyword>
<evidence type="ECO:0000256" key="4">
    <source>
        <dbReference type="ARBA" id="ARBA00022737"/>
    </source>
</evidence>
<proteinExistence type="inferred from homology"/>
<evidence type="ECO:0000256" key="2">
    <source>
        <dbReference type="ARBA" id="ARBA00020786"/>
    </source>
</evidence>
<dbReference type="SUPFAM" id="SSF47473">
    <property type="entry name" value="EF-hand"/>
    <property type="match status" value="2"/>
</dbReference>
<dbReference type="InterPro" id="IPR011992">
    <property type="entry name" value="EF-hand-dom_pair"/>
</dbReference>
<evidence type="ECO:0000256" key="6">
    <source>
        <dbReference type="ARBA" id="ARBA00022990"/>
    </source>
</evidence>
<comment type="similarity">
    <text evidence="1">Belongs to the centrin family.</text>
</comment>
<dbReference type="GO" id="GO:0016460">
    <property type="term" value="C:myosin II complex"/>
    <property type="evidence" value="ECO:0007669"/>
    <property type="project" value="TreeGrafter"/>
</dbReference>
<keyword evidence="4" id="KW-0677">Repeat</keyword>
<keyword evidence="3" id="KW-0479">Metal-binding</keyword>
<dbReference type="GO" id="GO:0005509">
    <property type="term" value="F:calcium ion binding"/>
    <property type="evidence" value="ECO:0007669"/>
    <property type="project" value="InterPro"/>
</dbReference>
<sequence length="223" mass="25744">MNTGKQSTVEHFRKGFSDYDADGSGSISTLELSDIFREFGYRISVEALHHYIDRVDEDGSNQLDFREFLRLMRWHRESELDNYKKVYANFKVAVDDYQGIPGKKLARAIEELKAIGDRRIIDSEVDRLPSDILIDFDMFVDIVDACRFEFVKQEKKKAGFTDEELQIYVDQFKKFDRDGSGGIEGKELLKLLEAHRGKRFCCNGSTLLGIVRVRRVGLLRGRG</sequence>
<evidence type="ECO:0000313" key="8">
    <source>
        <dbReference type="EMBL" id="CAE7240974.1"/>
    </source>
</evidence>
<protein>
    <recommendedName>
        <fullName evidence="2">Calmodulin</fullName>
    </recommendedName>
</protein>
<evidence type="ECO:0000256" key="5">
    <source>
        <dbReference type="ARBA" id="ARBA00022837"/>
    </source>
</evidence>
<dbReference type="InterPro" id="IPR002048">
    <property type="entry name" value="EF_hand_dom"/>
</dbReference>
<evidence type="ECO:0000256" key="1">
    <source>
        <dbReference type="ARBA" id="ARBA00005253"/>
    </source>
</evidence>
<feature type="domain" description="EF-hand" evidence="7">
    <location>
        <begin position="7"/>
        <end position="42"/>
    </location>
</feature>
<dbReference type="PROSITE" id="PS50222">
    <property type="entry name" value="EF_HAND_2"/>
    <property type="match status" value="3"/>
</dbReference>
<dbReference type="Pfam" id="PF13202">
    <property type="entry name" value="EF-hand_5"/>
    <property type="match status" value="1"/>
</dbReference>
<feature type="domain" description="EF-hand" evidence="7">
    <location>
        <begin position="163"/>
        <end position="198"/>
    </location>
</feature>
<dbReference type="Proteomes" id="UP000604046">
    <property type="component" value="Unassembled WGS sequence"/>
</dbReference>
<reference evidence="8" key="1">
    <citation type="submission" date="2021-02" db="EMBL/GenBank/DDBJ databases">
        <authorList>
            <person name="Dougan E. K."/>
            <person name="Rhodes N."/>
            <person name="Thang M."/>
            <person name="Chan C."/>
        </authorList>
    </citation>
    <scope>NUCLEOTIDE SEQUENCE</scope>
</reference>
<feature type="domain" description="EF-hand" evidence="7">
    <location>
        <begin position="43"/>
        <end position="78"/>
    </location>
</feature>
<name>A0A812L6F9_9DINO</name>
<dbReference type="OrthoDB" id="26525at2759"/>
<dbReference type="PANTHER" id="PTHR23048">
    <property type="entry name" value="MYOSIN LIGHT CHAIN 1, 3"/>
    <property type="match status" value="1"/>
</dbReference>
<evidence type="ECO:0000256" key="3">
    <source>
        <dbReference type="ARBA" id="ARBA00022723"/>
    </source>
</evidence>
<keyword evidence="9" id="KW-1185">Reference proteome</keyword>
<dbReference type="PANTHER" id="PTHR23048:SF0">
    <property type="entry name" value="CALMODULIN LIKE 3"/>
    <property type="match status" value="1"/>
</dbReference>
<dbReference type="Pfam" id="PF13499">
    <property type="entry name" value="EF-hand_7"/>
    <property type="match status" value="1"/>
</dbReference>
<dbReference type="CDD" id="cd00051">
    <property type="entry name" value="EFh"/>
    <property type="match status" value="1"/>
</dbReference>
<dbReference type="Gene3D" id="1.10.238.10">
    <property type="entry name" value="EF-hand"/>
    <property type="match status" value="2"/>
</dbReference>
<accession>A0A812L6F9</accession>
<evidence type="ECO:0000313" key="9">
    <source>
        <dbReference type="Proteomes" id="UP000604046"/>
    </source>
</evidence>
<dbReference type="SMART" id="SM00054">
    <property type="entry name" value="EFh"/>
    <property type="match status" value="3"/>
</dbReference>